<dbReference type="EMBL" id="JACGWJ010000022">
    <property type="protein sequence ID" value="KAL0329455.1"/>
    <property type="molecule type" value="Genomic_DNA"/>
</dbReference>
<comment type="caution">
    <text evidence="1">The sequence shown here is derived from an EMBL/GenBank/DDBJ whole genome shotgun (WGS) entry which is preliminary data.</text>
</comment>
<proteinExistence type="predicted"/>
<reference evidence="1" key="1">
    <citation type="submission" date="2020-06" db="EMBL/GenBank/DDBJ databases">
        <authorList>
            <person name="Li T."/>
            <person name="Hu X."/>
            <person name="Zhang T."/>
            <person name="Song X."/>
            <person name="Zhang H."/>
            <person name="Dai N."/>
            <person name="Sheng W."/>
            <person name="Hou X."/>
            <person name="Wei L."/>
        </authorList>
    </citation>
    <scope>NUCLEOTIDE SEQUENCE</scope>
    <source>
        <strain evidence="1">G02</strain>
        <tissue evidence="1">Leaf</tissue>
    </source>
</reference>
<dbReference type="PANTHER" id="PTHR31973">
    <property type="entry name" value="POLYPROTEIN, PUTATIVE-RELATED"/>
    <property type="match status" value="1"/>
</dbReference>
<organism evidence="1">
    <name type="scientific">Sesamum radiatum</name>
    <name type="common">Black benniseed</name>
    <dbReference type="NCBI Taxonomy" id="300843"/>
    <lineage>
        <taxon>Eukaryota</taxon>
        <taxon>Viridiplantae</taxon>
        <taxon>Streptophyta</taxon>
        <taxon>Embryophyta</taxon>
        <taxon>Tracheophyta</taxon>
        <taxon>Spermatophyta</taxon>
        <taxon>Magnoliopsida</taxon>
        <taxon>eudicotyledons</taxon>
        <taxon>Gunneridae</taxon>
        <taxon>Pentapetalae</taxon>
        <taxon>asterids</taxon>
        <taxon>lamiids</taxon>
        <taxon>Lamiales</taxon>
        <taxon>Pedaliaceae</taxon>
        <taxon>Sesamum</taxon>
    </lineage>
</organism>
<dbReference type="AlphaFoldDB" id="A0AAW2MFP8"/>
<reference evidence="1" key="2">
    <citation type="journal article" date="2024" name="Plant">
        <title>Genomic evolution and insights into agronomic trait innovations of Sesamum species.</title>
        <authorList>
            <person name="Miao H."/>
            <person name="Wang L."/>
            <person name="Qu L."/>
            <person name="Liu H."/>
            <person name="Sun Y."/>
            <person name="Le M."/>
            <person name="Wang Q."/>
            <person name="Wei S."/>
            <person name="Zheng Y."/>
            <person name="Lin W."/>
            <person name="Duan Y."/>
            <person name="Cao H."/>
            <person name="Xiong S."/>
            <person name="Wang X."/>
            <person name="Wei L."/>
            <person name="Li C."/>
            <person name="Ma Q."/>
            <person name="Ju M."/>
            <person name="Zhao R."/>
            <person name="Li G."/>
            <person name="Mu C."/>
            <person name="Tian Q."/>
            <person name="Mei H."/>
            <person name="Zhang T."/>
            <person name="Gao T."/>
            <person name="Zhang H."/>
        </authorList>
    </citation>
    <scope>NUCLEOTIDE SEQUENCE</scope>
    <source>
        <strain evidence="1">G02</strain>
    </source>
</reference>
<protein>
    <submittedName>
        <fullName evidence="1">Uncharacterized protein</fullName>
    </submittedName>
</protein>
<sequence length="146" mass="16870">MEDAIWDNPNIPIDQLKNKIMRKCKIDVSRWKVMRAKKEVIDAIRGVDAFQYQKLWGYCEIVSAKNPGSKRQEGSDPTVFERLFYSLNALKLGFLGGCRPIIGLDGCFLKTIYQRQLLVAVGRDNNDNWIQIALVHVQVKNRENWS</sequence>
<accession>A0AAW2MFP8</accession>
<name>A0AAW2MFP8_SESRA</name>
<dbReference type="PANTHER" id="PTHR31973:SF187">
    <property type="entry name" value="MUTATOR TRANSPOSASE MUDRA PROTEIN"/>
    <property type="match status" value="1"/>
</dbReference>
<gene>
    <name evidence="1" type="ORF">Sradi_4932200</name>
</gene>
<evidence type="ECO:0000313" key="1">
    <source>
        <dbReference type="EMBL" id="KAL0329455.1"/>
    </source>
</evidence>